<keyword evidence="1" id="KW-0812">Transmembrane</keyword>
<reference evidence="2 3" key="1">
    <citation type="submission" date="2018-06" db="EMBL/GenBank/DDBJ databases">
        <authorList>
            <consortium name="Pathogen Informatics"/>
            <person name="Doyle S."/>
        </authorList>
    </citation>
    <scope>NUCLEOTIDE SEQUENCE [LARGE SCALE GENOMIC DNA]</scope>
    <source>
        <strain evidence="2 3">NCTC5047</strain>
    </source>
</reference>
<evidence type="ECO:0000313" key="3">
    <source>
        <dbReference type="Proteomes" id="UP000254340"/>
    </source>
</evidence>
<sequence>MTAQAIAELVKKFWLPAAVTVLIAALAISASYYKRDARNEAKRADTAEQQVNAAQTITANVLTTMTIFNSISEANQHAKEQIALDASGAAANIKVAVANDDCANRSVPSAQLSGCSNTRTVYVKASGAAPGQPDG</sequence>
<proteinExistence type="predicted"/>
<accession>A0A377XI47</accession>
<feature type="transmembrane region" description="Helical" evidence="1">
    <location>
        <begin position="13"/>
        <end position="33"/>
    </location>
</feature>
<dbReference type="EMBL" id="UGLH01000006">
    <property type="protein sequence ID" value="STT81511.1"/>
    <property type="molecule type" value="Genomic_DNA"/>
</dbReference>
<dbReference type="AlphaFoldDB" id="A0A377XI47"/>
<evidence type="ECO:0000313" key="2">
    <source>
        <dbReference type="EMBL" id="STT81511.1"/>
    </source>
</evidence>
<protein>
    <submittedName>
        <fullName evidence="2">Lysis protein</fullName>
    </submittedName>
</protein>
<dbReference type="Proteomes" id="UP000254340">
    <property type="component" value="Unassembled WGS sequence"/>
</dbReference>
<keyword evidence="1" id="KW-0472">Membrane</keyword>
<organism evidence="2 3">
    <name type="scientific">Klebsiella pneumoniae</name>
    <dbReference type="NCBI Taxonomy" id="573"/>
    <lineage>
        <taxon>Bacteria</taxon>
        <taxon>Pseudomonadati</taxon>
        <taxon>Pseudomonadota</taxon>
        <taxon>Gammaproteobacteria</taxon>
        <taxon>Enterobacterales</taxon>
        <taxon>Enterobacteriaceae</taxon>
        <taxon>Klebsiella/Raoultella group</taxon>
        <taxon>Klebsiella</taxon>
        <taxon>Klebsiella pneumoniae complex</taxon>
    </lineage>
</organism>
<evidence type="ECO:0000256" key="1">
    <source>
        <dbReference type="SAM" id="Phobius"/>
    </source>
</evidence>
<name>A0A377XI47_KLEPN</name>
<keyword evidence="1" id="KW-1133">Transmembrane helix</keyword>
<gene>
    <name evidence="2" type="ORF">NCTC5047_02437</name>
</gene>